<sequence>MRASPGEADPFPAQTLQGHPYIDPVQAQVIPIMRHAAKRLIFFLSTATMLGLFAQCSAEETRQWTDASGKFRVEAELLAADKNLVVLEKDDGDLIAVRRAQLSEPDRQYIQQSDAAAKASSAPRIDSEWKLNDGEVVAGRLMGFGRQELSIKRELGDLWINDHRLEDLPTAYRKVLPNVVAAIDQKPIGSLEALEKHLAEHGGGPYKYTVSGVQLELKEWGVITIPLALLTEKEAEEVRPGFARWQAAQQEDVSEEDRYETTSRERLALNSRDRQRRRYQAAGQQAWQQRQMRMLELGLLAADAGVTDIWQVEVIPPNSYGYGRMVVVSAQNSSFARRKVAQQFPGWMIGAIAKRSY</sequence>
<dbReference type="GO" id="GO:0008092">
    <property type="term" value="F:cytoskeletal protein binding"/>
    <property type="evidence" value="ECO:0007669"/>
    <property type="project" value="InterPro"/>
</dbReference>
<protein>
    <recommendedName>
        <fullName evidence="1">SLA1 homology domain-containing protein</fullName>
    </recommendedName>
</protein>
<dbReference type="GO" id="GO:0043130">
    <property type="term" value="F:ubiquitin binding"/>
    <property type="evidence" value="ECO:0007669"/>
    <property type="project" value="InterPro"/>
</dbReference>
<dbReference type="RefSeq" id="WP_145350425.1">
    <property type="nucleotide sequence ID" value="NZ_CP036262.1"/>
</dbReference>
<dbReference type="InterPro" id="IPR007131">
    <property type="entry name" value="SHD1"/>
</dbReference>
<dbReference type="EMBL" id="CP036262">
    <property type="protein sequence ID" value="QDS92171.1"/>
    <property type="molecule type" value="Genomic_DNA"/>
</dbReference>
<evidence type="ECO:0000259" key="1">
    <source>
        <dbReference type="Pfam" id="PF03983"/>
    </source>
</evidence>
<dbReference type="AlphaFoldDB" id="A0A517MBE2"/>
<dbReference type="Gene3D" id="2.30.30.700">
    <property type="entry name" value="SLA1 homology domain 1"/>
    <property type="match status" value="1"/>
</dbReference>
<dbReference type="OrthoDB" id="264260at2"/>
<gene>
    <name evidence="2" type="ORF">FF011L_09080</name>
</gene>
<dbReference type="KEGG" id="rml:FF011L_09080"/>
<evidence type="ECO:0000313" key="2">
    <source>
        <dbReference type="EMBL" id="QDS92171.1"/>
    </source>
</evidence>
<evidence type="ECO:0000313" key="3">
    <source>
        <dbReference type="Proteomes" id="UP000320672"/>
    </source>
</evidence>
<accession>A0A517MBE2</accession>
<dbReference type="Pfam" id="PF03983">
    <property type="entry name" value="SHD1"/>
    <property type="match status" value="1"/>
</dbReference>
<reference evidence="2 3" key="1">
    <citation type="submission" date="2019-02" db="EMBL/GenBank/DDBJ databases">
        <title>Deep-cultivation of Planctomycetes and their phenomic and genomic characterization uncovers novel biology.</title>
        <authorList>
            <person name="Wiegand S."/>
            <person name="Jogler M."/>
            <person name="Boedeker C."/>
            <person name="Pinto D."/>
            <person name="Vollmers J."/>
            <person name="Rivas-Marin E."/>
            <person name="Kohn T."/>
            <person name="Peeters S.H."/>
            <person name="Heuer A."/>
            <person name="Rast P."/>
            <person name="Oberbeckmann S."/>
            <person name="Bunk B."/>
            <person name="Jeske O."/>
            <person name="Meyerdierks A."/>
            <person name="Storesund J.E."/>
            <person name="Kallscheuer N."/>
            <person name="Luecker S."/>
            <person name="Lage O.M."/>
            <person name="Pohl T."/>
            <person name="Merkel B.J."/>
            <person name="Hornburger P."/>
            <person name="Mueller R.-W."/>
            <person name="Bruemmer F."/>
            <person name="Labrenz M."/>
            <person name="Spormann A.M."/>
            <person name="Op den Camp H."/>
            <person name="Overmann J."/>
            <person name="Amann R."/>
            <person name="Jetten M.S.M."/>
            <person name="Mascher T."/>
            <person name="Medema M.H."/>
            <person name="Devos D.P."/>
            <person name="Kaster A.-K."/>
            <person name="Ovreas L."/>
            <person name="Rohde M."/>
            <person name="Galperin M.Y."/>
            <person name="Jogler C."/>
        </authorList>
    </citation>
    <scope>NUCLEOTIDE SEQUENCE [LARGE SCALE GENOMIC DNA]</scope>
    <source>
        <strain evidence="2 3">FF011L</strain>
    </source>
</reference>
<dbReference type="GO" id="GO:0042802">
    <property type="term" value="F:identical protein binding"/>
    <property type="evidence" value="ECO:0007669"/>
    <property type="project" value="InterPro"/>
</dbReference>
<organism evidence="2 3">
    <name type="scientific">Roseimaritima multifibrata</name>
    <dbReference type="NCBI Taxonomy" id="1930274"/>
    <lineage>
        <taxon>Bacteria</taxon>
        <taxon>Pseudomonadati</taxon>
        <taxon>Planctomycetota</taxon>
        <taxon>Planctomycetia</taxon>
        <taxon>Pirellulales</taxon>
        <taxon>Pirellulaceae</taxon>
        <taxon>Roseimaritima</taxon>
    </lineage>
</organism>
<dbReference type="GO" id="GO:0030674">
    <property type="term" value="F:protein-macromolecule adaptor activity"/>
    <property type="evidence" value="ECO:0007669"/>
    <property type="project" value="InterPro"/>
</dbReference>
<name>A0A517MBE2_9BACT</name>
<proteinExistence type="predicted"/>
<keyword evidence="3" id="KW-1185">Reference proteome</keyword>
<dbReference type="Proteomes" id="UP000320672">
    <property type="component" value="Chromosome"/>
</dbReference>
<feature type="domain" description="SLA1 homology" evidence="1">
    <location>
        <begin position="57"/>
        <end position="113"/>
    </location>
</feature>